<sequence length="82" mass="10157">MKLDSGFFEKVKYTNRYDVKHFRTFDNEVLYVWEKHSTNEDPVIELVMVDDEVFMTGRYFDQYDYDDFIYNIEKDCIPDPFW</sequence>
<organism evidence="1 2">
    <name type="scientific">Aeromonas phage 65.2</name>
    <dbReference type="NCBI Taxonomy" id="1932896"/>
    <lineage>
        <taxon>Viruses</taxon>
        <taxon>Duplodnaviria</taxon>
        <taxon>Heunggongvirae</taxon>
        <taxon>Uroviricota</taxon>
        <taxon>Caudoviricetes</taxon>
        <taxon>Pantevenvirales</taxon>
        <taxon>Straboviridae</taxon>
        <taxon>Emmerichvirinae</taxon>
        <taxon>Ishigurovirus</taxon>
        <taxon>Ishigurovirus osborne</taxon>
    </lineage>
</organism>
<evidence type="ECO:0000313" key="2">
    <source>
        <dbReference type="Proteomes" id="UP000225215"/>
    </source>
</evidence>
<dbReference type="Proteomes" id="UP000225215">
    <property type="component" value="Segment"/>
</dbReference>
<dbReference type="EMBL" id="KY290955">
    <property type="protein sequence ID" value="APU01537.1"/>
    <property type="molecule type" value="Genomic_DNA"/>
</dbReference>
<protein>
    <submittedName>
        <fullName evidence="1">Uncharacterized protein</fullName>
    </submittedName>
</protein>
<reference evidence="1 2" key="1">
    <citation type="journal article" date="2017" name="Sci. Rep.">
        <title>Characterization and diversity of phages infecting Aeromonas salmonicida subsp. salmonicida.</title>
        <authorList>
            <person name="Vincent A.T."/>
            <person name="Paquet V.E."/>
            <person name="Bernatchez A."/>
            <person name="Tremblay D.M."/>
            <person name="Moineau S."/>
            <person name="Charette S.J."/>
        </authorList>
    </citation>
    <scope>NUCLEOTIDE SEQUENCE [LARGE SCALE GENOMIC DNA]</scope>
</reference>
<proteinExistence type="predicted"/>
<evidence type="ECO:0000313" key="1">
    <source>
        <dbReference type="EMBL" id="APU01537.1"/>
    </source>
</evidence>
<accession>A0A219YC68</accession>
<name>A0A219YC68_9CAUD</name>